<keyword evidence="4 9" id="KW-0378">Hydrolase</keyword>
<feature type="binding site" evidence="9">
    <location>
        <position position="61"/>
    </location>
    <ligand>
        <name>ATP</name>
        <dbReference type="ChEBI" id="CHEBI:30616"/>
    </ligand>
</feature>
<comment type="subcellular location">
    <subcellularLocation>
        <location evidence="9">Cytoplasm</location>
    </subcellularLocation>
</comment>
<dbReference type="InterPro" id="IPR008823">
    <property type="entry name" value="RuvB_wg_C"/>
</dbReference>
<feature type="region of interest" description="Head domain (RuvB-H)" evidence="9">
    <location>
        <begin position="253"/>
        <end position="325"/>
    </location>
</feature>
<dbReference type="GO" id="GO:0006281">
    <property type="term" value="P:DNA repair"/>
    <property type="evidence" value="ECO:0007669"/>
    <property type="project" value="UniProtKB-UniRule"/>
</dbReference>
<comment type="subunit">
    <text evidence="9">Homohexamer. Forms an RuvA(8)-RuvB(12)-Holliday junction (HJ) complex. HJ DNA is sandwiched between 2 RuvA tetramers; dsDNA enters through RuvA and exits via RuvB. An RuvB hexamer assembles on each DNA strand where it exits the tetramer. Each RuvB hexamer is contacted by two RuvA subunits (via domain III) on 2 adjacent RuvB subunits; this complex drives branch migration. In the full resolvosome a probable DNA-RuvA(4)-RuvB(12)-RuvC(2) complex forms which resolves the HJ.</text>
</comment>
<feature type="binding site" evidence="9">
    <location>
        <position position="170"/>
    </location>
    <ligand>
        <name>ATP</name>
        <dbReference type="ChEBI" id="CHEBI:30616"/>
    </ligand>
</feature>
<dbReference type="InterPro" id="IPR003593">
    <property type="entry name" value="AAA+_ATPase"/>
</dbReference>
<comment type="catalytic activity">
    <reaction evidence="9">
        <text>ATP + H2O = ADP + phosphate + H(+)</text>
        <dbReference type="Rhea" id="RHEA:13065"/>
        <dbReference type="ChEBI" id="CHEBI:15377"/>
        <dbReference type="ChEBI" id="CHEBI:15378"/>
        <dbReference type="ChEBI" id="CHEBI:30616"/>
        <dbReference type="ChEBI" id="CHEBI:43474"/>
        <dbReference type="ChEBI" id="CHEBI:456216"/>
    </reaction>
</comment>
<dbReference type="SUPFAM" id="SSF52540">
    <property type="entry name" value="P-loop containing nucleoside triphosphate hydrolases"/>
    <property type="match status" value="1"/>
</dbReference>
<keyword evidence="5 9" id="KW-0067">ATP-binding</keyword>
<feature type="binding site" evidence="9">
    <location>
        <begin position="127"/>
        <end position="129"/>
    </location>
    <ligand>
        <name>ATP</name>
        <dbReference type="ChEBI" id="CHEBI:30616"/>
    </ligand>
</feature>
<feature type="domain" description="AAA+ ATPase" evidence="10">
    <location>
        <begin position="50"/>
        <end position="181"/>
    </location>
</feature>
<evidence type="ECO:0000259" key="10">
    <source>
        <dbReference type="SMART" id="SM00382"/>
    </source>
</evidence>
<keyword evidence="3 9" id="KW-0227">DNA damage</keyword>
<accession>A0A1F4VEJ8</accession>
<feature type="binding site" evidence="9">
    <location>
        <position position="65"/>
    </location>
    <ligand>
        <name>Mg(2+)</name>
        <dbReference type="ChEBI" id="CHEBI:18420"/>
    </ligand>
</feature>
<dbReference type="Gene3D" id="1.10.8.60">
    <property type="match status" value="1"/>
</dbReference>
<feature type="binding site" evidence="9">
    <location>
        <position position="20"/>
    </location>
    <ligand>
        <name>ATP</name>
        <dbReference type="ChEBI" id="CHEBI:30616"/>
    </ligand>
</feature>
<reference evidence="11 12" key="1">
    <citation type="journal article" date="2016" name="Nat. Commun.">
        <title>Thousands of microbial genomes shed light on interconnected biogeochemical processes in an aquifer system.</title>
        <authorList>
            <person name="Anantharaman K."/>
            <person name="Brown C.T."/>
            <person name="Hug L.A."/>
            <person name="Sharon I."/>
            <person name="Castelle C.J."/>
            <person name="Probst A.J."/>
            <person name="Thomas B.C."/>
            <person name="Singh A."/>
            <person name="Wilkins M.J."/>
            <person name="Karaoz U."/>
            <person name="Brodie E.L."/>
            <person name="Williams K.H."/>
            <person name="Hubbard S.S."/>
            <person name="Banfield J.F."/>
        </authorList>
    </citation>
    <scope>NUCLEOTIDE SEQUENCE [LARGE SCALE GENOMIC DNA]</scope>
</reference>
<keyword evidence="6 9" id="KW-0238">DNA-binding</keyword>
<name>A0A1F4VEJ8_UNCKA</name>
<evidence type="ECO:0000313" key="12">
    <source>
        <dbReference type="Proteomes" id="UP000176504"/>
    </source>
</evidence>
<dbReference type="GO" id="GO:0005737">
    <property type="term" value="C:cytoplasm"/>
    <property type="evidence" value="ECO:0007669"/>
    <property type="project" value="UniProtKB-SubCell"/>
</dbReference>
<dbReference type="CDD" id="cd00009">
    <property type="entry name" value="AAA"/>
    <property type="match status" value="1"/>
</dbReference>
<sequence length="325" mass="36211">MKKSETTENLEDKELDTTLRPKKLEEFIGQREVVSNLSVFIKAAKKRGEPIDHILFYGPPGIGKTTLALIIGNEFNASVKITSGPAIERTGDLASILTNLEDGDILFIDEIHRLNKTIEEIIYPAMEDFALDIILGKGPSARTVRIDLPKFTLIGATTKVGSLSNPLRDRFGTILKLNFYNQDDLKKIVSRSAEILGLSIDGITSEIVAKRARGTPRIANRLLKRVRDYSEVQNKEITEPFILKTMEKLGINDMGLDLEDVKYLKLIADKFNGGPVGLTTLSAALSEDTETIEDYIEPYLLQQGLITKTTKGRYVNLERLPHALI</sequence>
<dbReference type="SUPFAM" id="SSF46785">
    <property type="entry name" value="Winged helix' DNA-binding domain"/>
    <property type="match status" value="1"/>
</dbReference>
<dbReference type="GO" id="GO:0048476">
    <property type="term" value="C:Holliday junction resolvase complex"/>
    <property type="evidence" value="ECO:0007669"/>
    <property type="project" value="UniProtKB-UniRule"/>
</dbReference>
<evidence type="ECO:0000256" key="1">
    <source>
        <dbReference type="ARBA" id="ARBA00022490"/>
    </source>
</evidence>
<keyword evidence="2 9" id="KW-0547">Nucleotide-binding</keyword>
<feature type="binding site" evidence="9">
    <location>
        <position position="180"/>
    </location>
    <ligand>
        <name>ATP</name>
        <dbReference type="ChEBI" id="CHEBI:30616"/>
    </ligand>
</feature>
<dbReference type="GO" id="GO:0006310">
    <property type="term" value="P:DNA recombination"/>
    <property type="evidence" value="ECO:0007669"/>
    <property type="project" value="UniProtKB-UniRule"/>
</dbReference>
<feature type="binding site" evidence="9">
    <location>
        <position position="217"/>
    </location>
    <ligand>
        <name>ATP</name>
        <dbReference type="ChEBI" id="CHEBI:30616"/>
    </ligand>
</feature>
<dbReference type="EC" id="3.6.4.-" evidence="9"/>
<keyword evidence="1 9" id="KW-0963">Cytoplasm</keyword>
<dbReference type="InterPro" id="IPR027417">
    <property type="entry name" value="P-loop_NTPase"/>
</dbReference>
<dbReference type="EMBL" id="MEVI01000002">
    <property type="protein sequence ID" value="OGC55360.1"/>
    <property type="molecule type" value="Genomic_DNA"/>
</dbReference>
<comment type="similarity">
    <text evidence="9">Belongs to the RuvB family.</text>
</comment>
<dbReference type="AlphaFoldDB" id="A0A1F4VEJ8"/>
<comment type="caution">
    <text evidence="11">The sequence shown here is derived from an EMBL/GenBank/DDBJ whole genome shotgun (WGS) entry which is preliminary data.</text>
</comment>
<dbReference type="InterPro" id="IPR004605">
    <property type="entry name" value="DNA_helicase_Holl-junc_RuvB"/>
</dbReference>
<dbReference type="Pfam" id="PF17864">
    <property type="entry name" value="AAA_lid_4"/>
    <property type="match status" value="1"/>
</dbReference>
<keyword evidence="7 9" id="KW-0233">DNA recombination</keyword>
<dbReference type="Pfam" id="PF05496">
    <property type="entry name" value="RuvB_N"/>
    <property type="match status" value="1"/>
</dbReference>
<feature type="binding site" evidence="9">
    <location>
        <position position="64"/>
    </location>
    <ligand>
        <name>ATP</name>
        <dbReference type="ChEBI" id="CHEBI:30616"/>
    </ligand>
</feature>
<organism evidence="11 12">
    <name type="scientific">candidate division WWE3 bacterium RIFCSPLOWO2_01_FULL_41_18</name>
    <dbReference type="NCBI Taxonomy" id="1802625"/>
    <lineage>
        <taxon>Bacteria</taxon>
        <taxon>Katanobacteria</taxon>
    </lineage>
</organism>
<evidence type="ECO:0000256" key="4">
    <source>
        <dbReference type="ARBA" id="ARBA00022801"/>
    </source>
</evidence>
<dbReference type="InterPro" id="IPR036390">
    <property type="entry name" value="WH_DNA-bd_sf"/>
</dbReference>
<evidence type="ECO:0000256" key="6">
    <source>
        <dbReference type="ARBA" id="ARBA00023125"/>
    </source>
</evidence>
<dbReference type="GO" id="GO:0005524">
    <property type="term" value="F:ATP binding"/>
    <property type="evidence" value="ECO:0007669"/>
    <property type="project" value="UniProtKB-UniRule"/>
</dbReference>
<protein>
    <recommendedName>
        <fullName evidence="9">Holliday junction branch migration complex subunit RuvB</fullName>
        <ecNumber evidence="9">3.6.4.-</ecNumber>
    </recommendedName>
</protein>
<evidence type="ECO:0000313" key="11">
    <source>
        <dbReference type="EMBL" id="OGC55360.1"/>
    </source>
</evidence>
<feature type="binding site" evidence="9">
    <location>
        <position position="65"/>
    </location>
    <ligand>
        <name>ATP</name>
        <dbReference type="ChEBI" id="CHEBI:30616"/>
    </ligand>
</feature>
<proteinExistence type="inferred from homology"/>
<feature type="binding site" evidence="9">
    <location>
        <position position="308"/>
    </location>
    <ligand>
        <name>DNA</name>
        <dbReference type="ChEBI" id="CHEBI:16991"/>
    </ligand>
</feature>
<dbReference type="Pfam" id="PF05491">
    <property type="entry name" value="WHD_RuvB"/>
    <property type="match status" value="1"/>
</dbReference>
<keyword evidence="11" id="KW-0347">Helicase</keyword>
<evidence type="ECO:0000256" key="3">
    <source>
        <dbReference type="ARBA" id="ARBA00022763"/>
    </source>
</evidence>
<dbReference type="NCBIfam" id="TIGR00635">
    <property type="entry name" value="ruvB"/>
    <property type="match status" value="1"/>
</dbReference>
<evidence type="ECO:0000256" key="5">
    <source>
        <dbReference type="ARBA" id="ARBA00022840"/>
    </source>
</evidence>
<dbReference type="InterPro" id="IPR036388">
    <property type="entry name" value="WH-like_DNA-bd_sf"/>
</dbReference>
<comment type="function">
    <text evidence="9">The RuvA-RuvB-RuvC complex processes Holliday junction (HJ) DNA during genetic recombination and DNA repair, while the RuvA-RuvB complex plays an important role in the rescue of blocked DNA replication forks via replication fork reversal (RFR). RuvA specifically binds to HJ cruciform DNA, conferring on it an open structure. The RuvB hexamer acts as an ATP-dependent pump, pulling dsDNA into and through the RuvAB complex. RuvB forms 2 homohexamers on either side of HJ DNA bound by 1 or 2 RuvA tetramers; 4 subunits per hexamer contact DNA at a time. Coordinated motions by a converter formed by DNA-disengaged RuvB subunits stimulates ATP hydrolysis and nucleotide exchange. Immobilization of the converter enables RuvB to convert the ATP-contained energy into a lever motion, pulling 2 nucleotides of DNA out of the RuvA tetramer per ATP hydrolyzed, thus driving DNA branch migration. The RuvB motors rotate together with the DNA substrate, which together with the progressing nucleotide cycle form the mechanistic basis for DNA recombination by continuous HJ branch migration. Branch migration allows RuvC to scan DNA until it finds its consensus sequence, where it cleaves and resolves cruciform DNA.</text>
</comment>
<evidence type="ECO:0000256" key="9">
    <source>
        <dbReference type="HAMAP-Rule" id="MF_00016"/>
    </source>
</evidence>
<comment type="domain">
    <text evidence="9">Has 3 domains, the large (RuvB-L) and small ATPase (RuvB-S) domains and the C-terminal head (RuvB-H) domain. The head domain binds DNA, while the ATPase domains jointly bind ATP, ADP or are empty depending on the state of the subunit in the translocation cycle. During a single DNA translocation step the structure of each domain remains the same, but their relative positions change.</text>
</comment>
<dbReference type="NCBIfam" id="NF000868">
    <property type="entry name" value="PRK00080.1"/>
    <property type="match status" value="1"/>
</dbReference>
<dbReference type="Gene3D" id="3.40.50.300">
    <property type="entry name" value="P-loop containing nucleotide triphosphate hydrolases"/>
    <property type="match status" value="1"/>
</dbReference>
<feature type="binding site" evidence="9">
    <location>
        <position position="19"/>
    </location>
    <ligand>
        <name>ATP</name>
        <dbReference type="ChEBI" id="CHEBI:30616"/>
    </ligand>
</feature>
<feature type="binding site" evidence="9">
    <location>
        <position position="313"/>
    </location>
    <ligand>
        <name>DNA</name>
        <dbReference type="ChEBI" id="CHEBI:16991"/>
    </ligand>
</feature>
<dbReference type="InterPro" id="IPR041445">
    <property type="entry name" value="AAA_lid_4"/>
</dbReference>
<evidence type="ECO:0000256" key="2">
    <source>
        <dbReference type="ARBA" id="ARBA00022741"/>
    </source>
</evidence>
<keyword evidence="8 9" id="KW-0234">DNA repair</keyword>
<dbReference type="InterPro" id="IPR008824">
    <property type="entry name" value="RuvB-like_N"/>
</dbReference>
<dbReference type="GO" id="GO:0000400">
    <property type="term" value="F:four-way junction DNA binding"/>
    <property type="evidence" value="ECO:0007669"/>
    <property type="project" value="UniProtKB-UniRule"/>
</dbReference>
<gene>
    <name evidence="9" type="primary">ruvB</name>
    <name evidence="11" type="ORF">A3A78_00140</name>
</gene>
<evidence type="ECO:0000256" key="8">
    <source>
        <dbReference type="ARBA" id="ARBA00023204"/>
    </source>
</evidence>
<dbReference type="SMART" id="SM00382">
    <property type="entry name" value="AAA"/>
    <property type="match status" value="1"/>
</dbReference>
<dbReference type="PANTHER" id="PTHR42848">
    <property type="match status" value="1"/>
</dbReference>
<dbReference type="Proteomes" id="UP000176504">
    <property type="component" value="Unassembled WGS sequence"/>
</dbReference>
<dbReference type="Gene3D" id="1.10.10.10">
    <property type="entry name" value="Winged helix-like DNA-binding domain superfamily/Winged helix DNA-binding domain"/>
    <property type="match status" value="1"/>
</dbReference>
<dbReference type="PANTHER" id="PTHR42848:SF1">
    <property type="entry name" value="HOLLIDAY JUNCTION BRANCH MIGRATION COMPLEX SUBUNIT RUVB"/>
    <property type="match status" value="1"/>
</dbReference>
<dbReference type="HAMAP" id="MF_00016">
    <property type="entry name" value="DNA_HJ_migration_RuvB"/>
    <property type="match status" value="1"/>
</dbReference>
<comment type="caution">
    <text evidence="9">Lacks conserved residue(s) required for the propagation of feature annotation.</text>
</comment>
<dbReference type="GO" id="GO:0009378">
    <property type="term" value="F:four-way junction helicase activity"/>
    <property type="evidence" value="ECO:0007669"/>
    <property type="project" value="InterPro"/>
</dbReference>
<evidence type="ECO:0000256" key="7">
    <source>
        <dbReference type="ARBA" id="ARBA00023172"/>
    </source>
</evidence>
<feature type="binding site" evidence="9">
    <location>
        <position position="66"/>
    </location>
    <ligand>
        <name>ATP</name>
        <dbReference type="ChEBI" id="CHEBI:30616"/>
    </ligand>
</feature>
<dbReference type="GO" id="GO:0016887">
    <property type="term" value="F:ATP hydrolysis activity"/>
    <property type="evidence" value="ECO:0007669"/>
    <property type="project" value="RHEA"/>
</dbReference>